<dbReference type="Pfam" id="PF24755">
    <property type="entry name" value="SpoVR_C"/>
    <property type="match status" value="1"/>
</dbReference>
<dbReference type="Pfam" id="PF04293">
    <property type="entry name" value="SpoVR"/>
    <property type="match status" value="1"/>
</dbReference>
<dbReference type="InterPro" id="IPR007390">
    <property type="entry name" value="Spore_V_R"/>
</dbReference>
<dbReference type="OrthoDB" id="9784270at2"/>
<protein>
    <submittedName>
        <fullName evidence="3">Stage V sporulation protein R</fullName>
    </submittedName>
</protein>
<evidence type="ECO:0000313" key="4">
    <source>
        <dbReference type="Proteomes" id="UP000246635"/>
    </source>
</evidence>
<keyword evidence="4" id="KW-1185">Reference proteome</keyword>
<gene>
    <name evidence="3" type="ORF">DFQ01_12095</name>
</gene>
<feature type="domain" description="SpoVR-like C-terminal" evidence="2">
    <location>
        <begin position="408"/>
        <end position="459"/>
    </location>
</feature>
<reference evidence="3 4" key="1">
    <citation type="submission" date="2018-05" db="EMBL/GenBank/DDBJ databases">
        <title>Genomic Encyclopedia of Type Strains, Phase III (KMG-III): the genomes of soil and plant-associated and newly described type strains.</title>
        <authorList>
            <person name="Whitman W."/>
        </authorList>
    </citation>
    <scope>NUCLEOTIDE SEQUENCE [LARGE SCALE GENOMIC DNA]</scope>
    <source>
        <strain evidence="3 4">CECT 5696</strain>
    </source>
</reference>
<accession>A0A2V2YP43</accession>
<evidence type="ECO:0000313" key="3">
    <source>
        <dbReference type="EMBL" id="PWV97908.1"/>
    </source>
</evidence>
<feature type="domain" description="SpoVR protein-like N-terminal" evidence="1">
    <location>
        <begin position="5"/>
        <end position="405"/>
    </location>
</feature>
<comment type="caution">
    <text evidence="3">The sequence shown here is derived from an EMBL/GenBank/DDBJ whole genome shotgun (WGS) entry which is preliminary data.</text>
</comment>
<dbReference type="InterPro" id="IPR057008">
    <property type="entry name" value="SpoVR-like_C"/>
</dbReference>
<organism evidence="3 4">
    <name type="scientific">Paenibacillus cellulosilyticus</name>
    <dbReference type="NCBI Taxonomy" id="375489"/>
    <lineage>
        <taxon>Bacteria</taxon>
        <taxon>Bacillati</taxon>
        <taxon>Bacillota</taxon>
        <taxon>Bacilli</taxon>
        <taxon>Bacillales</taxon>
        <taxon>Paenibacillaceae</taxon>
        <taxon>Paenibacillus</taxon>
    </lineage>
</organism>
<dbReference type="PANTHER" id="PTHR30029:SF2">
    <property type="entry name" value="STAGE V SPORULATION PROTEIN R"/>
    <property type="match status" value="1"/>
</dbReference>
<dbReference type="Proteomes" id="UP000246635">
    <property type="component" value="Unassembled WGS sequence"/>
</dbReference>
<dbReference type="RefSeq" id="WP_110045888.1">
    <property type="nucleotide sequence ID" value="NZ_CP054613.1"/>
</dbReference>
<dbReference type="PANTHER" id="PTHR30029">
    <property type="entry name" value="STAGE V SPORULATION PROTEIN R"/>
    <property type="match status" value="1"/>
</dbReference>
<dbReference type="EMBL" id="QGTQ01000020">
    <property type="protein sequence ID" value="PWV97908.1"/>
    <property type="molecule type" value="Genomic_DNA"/>
</dbReference>
<evidence type="ECO:0000259" key="1">
    <source>
        <dbReference type="Pfam" id="PF04293"/>
    </source>
</evidence>
<name>A0A2V2YP43_9BACL</name>
<sequence length="479" mass="56517">MKQDEIRQLERAIDEITEIAQGFGLDFYPMRYEICPADIIYTFGAYGMPTRFSHWSFGKTFNKMKMQYDFGLSKIYELVINSNPCYAFLLDGNSLIQNKLIVAHVLAHCDFFKNNARFSQTNRNMVESMSATAERVAQYELEYGSERVEKFIDSVLAIQEHIDPTIIRPYNLDKTRYIEMLVKENARSLNQPEVEGAYDDLWSLDPSDNSENAQDANTIRFPPEPEKDLVWFIEEYSTILEDWQRDIMSMLRDEMLYFWPQLETKIMNEGWASYWHQRIIRELDLTSEETIEFAKLNSSVVVPSRHTLNPYYLGLKIFEHIEKRWDNPTQEERDRFGMKPGKGREKIFEVREEDADISFLRNYLDKQLVKDLDLYVFEKKGPEWKITDKTWANIRDQLVTSRVNGGFPSIVVQDGDFNRVGEMYLKHRYEGVELDLKYLERTLPHIVSLWGKSIHLETVIEDKKIVFSCDGKKTSRKFI</sequence>
<proteinExistence type="predicted"/>
<dbReference type="InterPro" id="IPR056174">
    <property type="entry name" value="SpoVR_N"/>
</dbReference>
<dbReference type="AlphaFoldDB" id="A0A2V2YP43"/>
<evidence type="ECO:0000259" key="2">
    <source>
        <dbReference type="Pfam" id="PF24755"/>
    </source>
</evidence>